<keyword evidence="3" id="KW-1185">Reference proteome</keyword>
<evidence type="ECO:0008006" key="4">
    <source>
        <dbReference type="Google" id="ProtNLM"/>
    </source>
</evidence>
<sequence>MLLVICGIGFYFGGMASAYKAPARRLLHGTLVAPAAFLLSPAINLVRGDALFPGLDSVGKALLAAAFLAASVVAAYIGARRGQTLYNHNERVMRLMRRSRERNATK</sequence>
<protein>
    <recommendedName>
        <fullName evidence="4">Integral membrane protein</fullName>
    </recommendedName>
</protein>
<keyword evidence="1" id="KW-1133">Transmembrane helix</keyword>
<name>A0A6G8Q8G5_9ACTN</name>
<reference evidence="2 3" key="1">
    <citation type="submission" date="2019-10" db="EMBL/GenBank/DDBJ databases">
        <title>Rubrobacter sp nov SCSIO 52090 isolated from a deep-sea sediment in the South China Sea.</title>
        <authorList>
            <person name="Chen R.W."/>
        </authorList>
    </citation>
    <scope>NUCLEOTIDE SEQUENCE [LARGE SCALE GENOMIC DNA]</scope>
    <source>
        <strain evidence="2 3">SCSIO 52909</strain>
    </source>
</reference>
<evidence type="ECO:0000313" key="2">
    <source>
        <dbReference type="EMBL" id="QIN82761.1"/>
    </source>
</evidence>
<proteinExistence type="predicted"/>
<dbReference type="Proteomes" id="UP000501452">
    <property type="component" value="Chromosome"/>
</dbReference>
<accession>A0A6G8Q8G5</accession>
<dbReference type="AlphaFoldDB" id="A0A6G8Q8G5"/>
<evidence type="ECO:0000256" key="1">
    <source>
        <dbReference type="SAM" id="Phobius"/>
    </source>
</evidence>
<feature type="transmembrane region" description="Helical" evidence="1">
    <location>
        <begin position="58"/>
        <end position="79"/>
    </location>
</feature>
<evidence type="ECO:0000313" key="3">
    <source>
        <dbReference type="Proteomes" id="UP000501452"/>
    </source>
</evidence>
<keyword evidence="1" id="KW-0472">Membrane</keyword>
<dbReference type="EMBL" id="CP045119">
    <property type="protein sequence ID" value="QIN82761.1"/>
    <property type="molecule type" value="Genomic_DNA"/>
</dbReference>
<organism evidence="2 3">
    <name type="scientific">Rubrobacter tropicus</name>
    <dbReference type="NCBI Taxonomy" id="2653851"/>
    <lineage>
        <taxon>Bacteria</taxon>
        <taxon>Bacillati</taxon>
        <taxon>Actinomycetota</taxon>
        <taxon>Rubrobacteria</taxon>
        <taxon>Rubrobacterales</taxon>
        <taxon>Rubrobacteraceae</taxon>
        <taxon>Rubrobacter</taxon>
    </lineage>
</organism>
<dbReference type="KEGG" id="rub:GBA63_08955"/>
<gene>
    <name evidence="2" type="ORF">GBA63_08955</name>
</gene>
<keyword evidence="1" id="KW-0812">Transmembrane</keyword>
<dbReference type="RefSeq" id="WP_166175414.1">
    <property type="nucleotide sequence ID" value="NZ_CP045119.1"/>
</dbReference>